<comment type="function">
    <text evidence="3">Catalyzes the NADPH-dependent reduction of ketopantoate into pantoic acid.</text>
</comment>
<keyword evidence="7" id="KW-1185">Reference proteome</keyword>
<dbReference type="PANTHER" id="PTHR21708">
    <property type="entry name" value="PROBABLE 2-DEHYDROPANTOATE 2-REDUCTASE"/>
    <property type="match status" value="1"/>
</dbReference>
<gene>
    <name evidence="6" type="ORF">KRR39_18510</name>
</gene>
<dbReference type="EC" id="1.1.1.169" evidence="3"/>
<proteinExistence type="inferred from homology"/>
<keyword evidence="1 3" id="KW-0521">NADP</keyword>
<name>A0A975SWW7_9ACTN</name>
<dbReference type="InterPro" id="IPR013752">
    <property type="entry name" value="KPA_reductase"/>
</dbReference>
<dbReference type="PANTHER" id="PTHR21708:SF26">
    <property type="entry name" value="2-DEHYDROPANTOATE 2-REDUCTASE"/>
    <property type="match status" value="1"/>
</dbReference>
<dbReference type="GO" id="GO:0015940">
    <property type="term" value="P:pantothenate biosynthetic process"/>
    <property type="evidence" value="ECO:0007669"/>
    <property type="project" value="UniProtKB-KW"/>
</dbReference>
<evidence type="ECO:0000256" key="2">
    <source>
        <dbReference type="ARBA" id="ARBA00023002"/>
    </source>
</evidence>
<evidence type="ECO:0000259" key="5">
    <source>
        <dbReference type="Pfam" id="PF08546"/>
    </source>
</evidence>
<dbReference type="Pfam" id="PF08546">
    <property type="entry name" value="ApbA_C"/>
    <property type="match status" value="1"/>
</dbReference>
<accession>A0A975SWW7</accession>
<sequence length="343" mass="36609">MRIAVLGTGANGASIGADLVNAGLDVTFIEQWPAHVEAMRSHGLRVEMPGSVETTSGLTVLHLCEVATLRRPFDLVLVVVKAYDTRWTCELIKPLVAPDGLVVGVQNGMTVDTIAEVVGPQRTLGAVIEISSNMFVPGVVERQSPRDRSWFALGGIEPDAHHRAEAVAAVLAHAGTVEVSDDIRASKWMKLVVNAAELVPSAILDLALADAVAVPGMRDFMVQAGREALTTAIALGVAPRPIFGMADALTEDPDRYVEQLFDAVLTDFTLPETRTTVLQDWMKDRRSEVEEINGLVVREQARLGGSTPANEATVRLARLIEAGDRPAGIDNVGALLDAVTTAD</sequence>
<comment type="similarity">
    <text evidence="3">Belongs to the ketopantoate reductase family.</text>
</comment>
<evidence type="ECO:0000256" key="3">
    <source>
        <dbReference type="RuleBase" id="RU362068"/>
    </source>
</evidence>
<dbReference type="InterPro" id="IPR051402">
    <property type="entry name" value="KPR-Related"/>
</dbReference>
<protein>
    <recommendedName>
        <fullName evidence="3">2-dehydropantoate 2-reductase</fullName>
        <ecNumber evidence="3">1.1.1.169</ecNumber>
    </recommendedName>
    <alternativeName>
        <fullName evidence="3">Ketopantoate reductase</fullName>
    </alternativeName>
</protein>
<dbReference type="AlphaFoldDB" id="A0A975SWW7"/>
<dbReference type="InterPro" id="IPR003710">
    <property type="entry name" value="ApbA"/>
</dbReference>
<dbReference type="RefSeq" id="WP_216938935.1">
    <property type="nucleotide sequence ID" value="NZ_CP077062.1"/>
</dbReference>
<feature type="domain" description="Ketopantoate reductase N-terminal" evidence="4">
    <location>
        <begin position="3"/>
        <end position="144"/>
    </location>
</feature>
<dbReference type="Pfam" id="PF02558">
    <property type="entry name" value="ApbA"/>
    <property type="match status" value="1"/>
</dbReference>
<evidence type="ECO:0000259" key="4">
    <source>
        <dbReference type="Pfam" id="PF02558"/>
    </source>
</evidence>
<dbReference type="GO" id="GO:0008677">
    <property type="term" value="F:2-dehydropantoate 2-reductase activity"/>
    <property type="evidence" value="ECO:0007669"/>
    <property type="project" value="UniProtKB-EC"/>
</dbReference>
<dbReference type="NCBIfam" id="TIGR00745">
    <property type="entry name" value="apbA_panE"/>
    <property type="match status" value="1"/>
</dbReference>
<evidence type="ECO:0000313" key="6">
    <source>
        <dbReference type="EMBL" id="QWZ07424.1"/>
    </source>
</evidence>
<dbReference type="KEGG" id="nps:KRR39_18510"/>
<dbReference type="EMBL" id="CP077062">
    <property type="protein sequence ID" value="QWZ07424.1"/>
    <property type="molecule type" value="Genomic_DNA"/>
</dbReference>
<dbReference type="Proteomes" id="UP000683575">
    <property type="component" value="Chromosome"/>
</dbReference>
<reference evidence="6" key="1">
    <citation type="submission" date="2021-06" db="EMBL/GenBank/DDBJ databases">
        <title>Complete genome sequence of Nocardioides sp. G188.</title>
        <authorList>
            <person name="Im W.-T."/>
        </authorList>
    </citation>
    <scope>NUCLEOTIDE SEQUENCE</scope>
    <source>
        <strain evidence="6">G188</strain>
    </source>
</reference>
<evidence type="ECO:0000313" key="7">
    <source>
        <dbReference type="Proteomes" id="UP000683575"/>
    </source>
</evidence>
<keyword evidence="3" id="KW-0566">Pantothenate biosynthesis</keyword>
<evidence type="ECO:0000256" key="1">
    <source>
        <dbReference type="ARBA" id="ARBA00022857"/>
    </source>
</evidence>
<comment type="catalytic activity">
    <reaction evidence="3">
        <text>(R)-pantoate + NADP(+) = 2-dehydropantoate + NADPH + H(+)</text>
        <dbReference type="Rhea" id="RHEA:16233"/>
        <dbReference type="ChEBI" id="CHEBI:11561"/>
        <dbReference type="ChEBI" id="CHEBI:15378"/>
        <dbReference type="ChEBI" id="CHEBI:15980"/>
        <dbReference type="ChEBI" id="CHEBI:57783"/>
        <dbReference type="ChEBI" id="CHEBI:58349"/>
        <dbReference type="EC" id="1.1.1.169"/>
    </reaction>
</comment>
<keyword evidence="2 3" id="KW-0560">Oxidoreductase</keyword>
<comment type="pathway">
    <text evidence="3">Cofactor biosynthesis; (R)-pantothenate biosynthesis; (R)-pantoate from 3-methyl-2-oxobutanoate: step 2/2.</text>
</comment>
<organism evidence="6 7">
    <name type="scientific">Nocardioides panacis</name>
    <dbReference type="NCBI Taxonomy" id="2849501"/>
    <lineage>
        <taxon>Bacteria</taxon>
        <taxon>Bacillati</taxon>
        <taxon>Actinomycetota</taxon>
        <taxon>Actinomycetes</taxon>
        <taxon>Propionibacteriales</taxon>
        <taxon>Nocardioidaceae</taxon>
        <taxon>Nocardioides</taxon>
    </lineage>
</organism>
<feature type="domain" description="Ketopantoate reductase C-terminal" evidence="5">
    <location>
        <begin position="182"/>
        <end position="321"/>
    </location>
</feature>
<dbReference type="GO" id="GO:0005737">
    <property type="term" value="C:cytoplasm"/>
    <property type="evidence" value="ECO:0007669"/>
    <property type="project" value="TreeGrafter"/>
</dbReference>
<dbReference type="InterPro" id="IPR013332">
    <property type="entry name" value="KPR_N"/>
</dbReference>